<name>A0ABY5AL64_9CYAN</name>
<dbReference type="Pfam" id="PF00717">
    <property type="entry name" value="Peptidase_S24"/>
    <property type="match status" value="1"/>
</dbReference>
<dbReference type="InterPro" id="IPR036286">
    <property type="entry name" value="LexA/Signal_pep-like_sf"/>
</dbReference>
<feature type="region of interest" description="Disordered" evidence="1">
    <location>
        <begin position="1"/>
        <end position="23"/>
    </location>
</feature>
<evidence type="ECO:0000256" key="1">
    <source>
        <dbReference type="SAM" id="MobiDB-lite"/>
    </source>
</evidence>
<dbReference type="EMBL" id="CP098611">
    <property type="protein sequence ID" value="USR89940.1"/>
    <property type="molecule type" value="Genomic_DNA"/>
</dbReference>
<dbReference type="PANTHER" id="PTHR33516">
    <property type="entry name" value="LEXA REPRESSOR"/>
    <property type="match status" value="1"/>
</dbReference>
<protein>
    <recommendedName>
        <fullName evidence="2">Peptidase S24/S26A/S26B/S26C domain-containing protein</fullName>
    </recommendedName>
</protein>
<sequence length="190" mass="20656">MGRGGRRVGAGRPPGTGKYGEPTKAVRLPVRLAEHLSEVLATWGRSPLEDIVPHLQRLRRESEGAAGLPLYSRALAAGELADEEMGPELDLNGYLAPHRDSSFCVQARGESMRVAGIQEQDLLVVDTLPDPQDGDLVMAVVEGELLVRRLQSQGDRLCLLSDNSQEAPLVLSSEREFYLLGVVTHAIHAF</sequence>
<evidence type="ECO:0000313" key="3">
    <source>
        <dbReference type="EMBL" id="USR89940.1"/>
    </source>
</evidence>
<dbReference type="InterPro" id="IPR015927">
    <property type="entry name" value="Peptidase_S24_S26A/B/C"/>
</dbReference>
<dbReference type="Proteomes" id="UP001056708">
    <property type="component" value="Chromosome"/>
</dbReference>
<dbReference type="InterPro" id="IPR039418">
    <property type="entry name" value="LexA-like"/>
</dbReference>
<proteinExistence type="predicted"/>
<reference evidence="3" key="1">
    <citation type="submission" date="2022-06" db="EMBL/GenBank/DDBJ databases">
        <title>Genome sequence of Phormidium yuhuli AB48 isolated from an industrial photobioreactor environment.</title>
        <authorList>
            <person name="Qiu Y."/>
            <person name="Noonan A.J.C."/>
            <person name="Dofher K."/>
            <person name="Koch M."/>
            <person name="Kieft B."/>
            <person name="Lin X."/>
            <person name="Ziels R.M."/>
            <person name="Hallam S.J."/>
        </authorList>
    </citation>
    <scope>NUCLEOTIDE SEQUENCE</scope>
    <source>
        <strain evidence="3">AB48</strain>
    </source>
</reference>
<evidence type="ECO:0000313" key="4">
    <source>
        <dbReference type="Proteomes" id="UP001056708"/>
    </source>
</evidence>
<dbReference type="CDD" id="cd06529">
    <property type="entry name" value="S24_LexA-like"/>
    <property type="match status" value="1"/>
</dbReference>
<dbReference type="RefSeq" id="WP_252661339.1">
    <property type="nucleotide sequence ID" value="NZ_CP098611.1"/>
</dbReference>
<feature type="domain" description="Peptidase S24/S26A/S26B/S26C" evidence="2">
    <location>
        <begin position="70"/>
        <end position="183"/>
    </location>
</feature>
<evidence type="ECO:0000259" key="2">
    <source>
        <dbReference type="Pfam" id="PF00717"/>
    </source>
</evidence>
<dbReference type="SUPFAM" id="SSF51306">
    <property type="entry name" value="LexA/Signal peptidase"/>
    <property type="match status" value="1"/>
</dbReference>
<dbReference type="InterPro" id="IPR050077">
    <property type="entry name" value="LexA_repressor"/>
</dbReference>
<keyword evidence="4" id="KW-1185">Reference proteome</keyword>
<gene>
    <name evidence="3" type="ORF">NEA10_13890</name>
</gene>
<accession>A0ABY5AL64</accession>
<organism evidence="3 4">
    <name type="scientific">Phormidium yuhuli AB48</name>
    <dbReference type="NCBI Taxonomy" id="2940671"/>
    <lineage>
        <taxon>Bacteria</taxon>
        <taxon>Bacillati</taxon>
        <taxon>Cyanobacteriota</taxon>
        <taxon>Cyanophyceae</taxon>
        <taxon>Oscillatoriophycideae</taxon>
        <taxon>Oscillatoriales</taxon>
        <taxon>Oscillatoriaceae</taxon>
        <taxon>Phormidium</taxon>
        <taxon>Phormidium yuhuli</taxon>
    </lineage>
</organism>
<dbReference type="Gene3D" id="2.10.109.10">
    <property type="entry name" value="Umud Fragment, subunit A"/>
    <property type="match status" value="1"/>
</dbReference>
<dbReference type="PANTHER" id="PTHR33516:SF2">
    <property type="entry name" value="LEXA REPRESSOR-RELATED"/>
    <property type="match status" value="1"/>
</dbReference>